<reference evidence="7" key="2">
    <citation type="submission" date="2025-08" db="UniProtKB">
        <authorList>
            <consortium name="RefSeq"/>
        </authorList>
    </citation>
    <scope>IDENTIFICATION</scope>
    <source>
        <tissue evidence="7">Leaf</tissue>
    </source>
</reference>
<dbReference type="Proteomes" id="UP000790787">
    <property type="component" value="Chromosome 8"/>
</dbReference>
<evidence type="ECO:0000256" key="2">
    <source>
        <dbReference type="ARBA" id="ARBA00022771"/>
    </source>
</evidence>
<dbReference type="PANTHER" id="PTHR31973">
    <property type="entry name" value="POLYPROTEIN, PUTATIVE-RELATED"/>
    <property type="match status" value="1"/>
</dbReference>
<evidence type="ECO:0000259" key="5">
    <source>
        <dbReference type="PROSITE" id="PS50966"/>
    </source>
</evidence>
<keyword evidence="2 4" id="KW-0863">Zinc-finger</keyword>
<accession>A0A1S3X6A3</accession>
<dbReference type="PaxDb" id="4097-A0A1S3X6A3"/>
<keyword evidence="3" id="KW-0862">Zinc</keyword>
<evidence type="ECO:0000313" key="6">
    <source>
        <dbReference type="Proteomes" id="UP000790787"/>
    </source>
</evidence>
<reference evidence="6" key="1">
    <citation type="journal article" date="2014" name="Nat. Commun.">
        <title>The tobacco genome sequence and its comparison with those of tomato and potato.</title>
        <authorList>
            <person name="Sierro N."/>
            <person name="Battey J.N."/>
            <person name="Ouadi S."/>
            <person name="Bakaher N."/>
            <person name="Bovet L."/>
            <person name="Willig A."/>
            <person name="Goepfert S."/>
            <person name="Peitsch M.C."/>
            <person name="Ivanov N.V."/>
        </authorList>
    </citation>
    <scope>NUCLEOTIDE SEQUENCE [LARGE SCALE GENOMIC DNA]</scope>
</reference>
<proteinExistence type="predicted"/>
<dbReference type="Pfam" id="PF04434">
    <property type="entry name" value="SWIM"/>
    <property type="match status" value="1"/>
</dbReference>
<evidence type="ECO:0000313" key="7">
    <source>
        <dbReference type="RefSeq" id="XP_016435376.1"/>
    </source>
</evidence>
<dbReference type="OrthoDB" id="70214at2759"/>
<dbReference type="GO" id="GO:0008270">
    <property type="term" value="F:zinc ion binding"/>
    <property type="evidence" value="ECO:0007669"/>
    <property type="project" value="UniProtKB-KW"/>
</dbReference>
<dbReference type="PROSITE" id="PS50966">
    <property type="entry name" value="ZF_SWIM"/>
    <property type="match status" value="1"/>
</dbReference>
<dbReference type="SMART" id="SM00575">
    <property type="entry name" value="ZnF_PMZ"/>
    <property type="match status" value="1"/>
</dbReference>
<dbReference type="InterPro" id="IPR007527">
    <property type="entry name" value="Znf_SWIM"/>
</dbReference>
<evidence type="ECO:0000256" key="1">
    <source>
        <dbReference type="ARBA" id="ARBA00022723"/>
    </source>
</evidence>
<dbReference type="KEGG" id="nta:107761644"/>
<protein>
    <submittedName>
        <fullName evidence="7">Uncharacterized protein LOC107761644</fullName>
    </submittedName>
</protein>
<dbReference type="STRING" id="4097.A0A1S3X6A3"/>
<keyword evidence="1" id="KW-0479">Metal-binding</keyword>
<dbReference type="PANTHER" id="PTHR31973:SF113">
    <property type="entry name" value="PROTEIN FAR1-RELATED SEQUENCE 5-LIKE"/>
    <property type="match status" value="1"/>
</dbReference>
<gene>
    <name evidence="7" type="primary">LOC107761644</name>
</gene>
<keyword evidence="6" id="KW-1185">Reference proteome</keyword>
<feature type="domain" description="SWIM-type" evidence="5">
    <location>
        <begin position="87"/>
        <end position="119"/>
    </location>
</feature>
<evidence type="ECO:0000256" key="3">
    <source>
        <dbReference type="ARBA" id="ARBA00022833"/>
    </source>
</evidence>
<dbReference type="AlphaFoldDB" id="A0A1S3X6A3"/>
<dbReference type="InterPro" id="IPR006564">
    <property type="entry name" value="Znf_PMZ"/>
</dbReference>
<dbReference type="RefSeq" id="XP_016435376.1">
    <property type="nucleotide sequence ID" value="XM_016579890.1"/>
</dbReference>
<organism evidence="6 7">
    <name type="scientific">Nicotiana tabacum</name>
    <name type="common">Common tobacco</name>
    <dbReference type="NCBI Taxonomy" id="4097"/>
    <lineage>
        <taxon>Eukaryota</taxon>
        <taxon>Viridiplantae</taxon>
        <taxon>Streptophyta</taxon>
        <taxon>Embryophyta</taxon>
        <taxon>Tracheophyta</taxon>
        <taxon>Spermatophyta</taxon>
        <taxon>Magnoliopsida</taxon>
        <taxon>eudicotyledons</taxon>
        <taxon>Gunneridae</taxon>
        <taxon>Pentapetalae</taxon>
        <taxon>asterids</taxon>
        <taxon>lamiids</taxon>
        <taxon>Solanales</taxon>
        <taxon>Solanaceae</taxon>
        <taxon>Nicotianoideae</taxon>
        <taxon>Nicotianeae</taxon>
        <taxon>Nicotiana</taxon>
    </lineage>
</organism>
<name>A0A1S3X6A3_TOBAC</name>
<evidence type="ECO:0000256" key="4">
    <source>
        <dbReference type="PROSITE-ProRule" id="PRU00325"/>
    </source>
</evidence>
<sequence>MTLNIDESINVALVLARELPIFDFLEEVRKMFGWWNCSNRKEATQTYTTFGKKYQEMLTLNEAMSTRMTVVPSTEYLHTVNDEGRHYTMCLLERKCVCGRFQVDELPCPHAWAVLKSKFLMPEDYCSNYYKPNSVVMTYEVHVYPLPTRNEWNILAHISEDVVLSPKWKRPPGRPKKKCDKPFSELLQQKNQHSCSICGQGGHNKQTCRNAPRRS</sequence>
<dbReference type="GeneID" id="107761644"/>